<dbReference type="InterPro" id="IPR032675">
    <property type="entry name" value="LRR_dom_sf"/>
</dbReference>
<comment type="caution">
    <text evidence="2">The sequence shown here is derived from an EMBL/GenBank/DDBJ whole genome shotgun (WGS) entry which is preliminary data.</text>
</comment>
<dbReference type="Proteomes" id="UP000663834">
    <property type="component" value="Unassembled WGS sequence"/>
</dbReference>
<evidence type="ECO:0000313" key="2">
    <source>
        <dbReference type="EMBL" id="CAF1246161.1"/>
    </source>
</evidence>
<dbReference type="EMBL" id="CAJNOW010000131">
    <property type="protein sequence ID" value="CAF1246161.1"/>
    <property type="molecule type" value="Genomic_DNA"/>
</dbReference>
<proteinExistence type="predicted"/>
<protein>
    <recommendedName>
        <fullName evidence="1">F-box domain-containing protein</fullName>
    </recommendedName>
</protein>
<dbReference type="PROSITE" id="PS50181">
    <property type="entry name" value="FBOX"/>
    <property type="match status" value="1"/>
</dbReference>
<feature type="domain" description="F-box" evidence="1">
    <location>
        <begin position="28"/>
        <end position="75"/>
    </location>
</feature>
<sequence length="539" mass="63450">MNDIHINTSVHVSQHNITFMEINMEDSFIQLNDLPDEMLMMIFKKLSNIEVLDSLIDVNRRLTQIVSDSTFTNHLAVMKSLPNGHIYPLDDSILDRFCLQILPEIHRKIKWFDLESTSMERVLLATNYPNLTGLSLYNIHEETLTHLFTDEIRFTRNFKNQILSLIIDMNTNEEEDVLEDIIPIIFSYIFKAFTNLQHLKFGSSSSSCPRLSFYNTCPFLNSSNLLELHVNLETFNDCLYLCDGRFNQLHTLDVNILRIQSSNVILNNAENLPALKCFSLSSSNHTFEYDELILPLLHRMLNLEKLHLYLFICGRETFIDGNEMKFSIVNHLNHLNTFTFNIYSFIDFNSEINLLPSNEHIQKSFRNFQYSQTSSFVDYFPKFEVGQCHIYSHPYPLEHFDTITNNFSGGTFQFVRKILLFDERPFEHEFFLQISQSFPVLQKLSVVNRTRQNNKLLRRSKTVSRNLSIIEFPHLTELDLTAVHLDYVKQFLFDTKTCLPNDVRFIVYHRLVRKATRNFTRNTTKQNYSKVNLILFYKI</sequence>
<reference evidence="2" key="1">
    <citation type="submission" date="2021-02" db="EMBL/GenBank/DDBJ databases">
        <authorList>
            <person name="Nowell W R."/>
        </authorList>
    </citation>
    <scope>NUCLEOTIDE SEQUENCE</scope>
</reference>
<name>A0A814ZMW8_9BILA</name>
<evidence type="ECO:0000259" key="1">
    <source>
        <dbReference type="PROSITE" id="PS50181"/>
    </source>
</evidence>
<gene>
    <name evidence="2" type="ORF">KQP761_LOCUS2048</name>
</gene>
<dbReference type="Gene3D" id="3.80.10.10">
    <property type="entry name" value="Ribonuclease Inhibitor"/>
    <property type="match status" value="1"/>
</dbReference>
<dbReference type="AlphaFoldDB" id="A0A814ZMW8"/>
<organism evidence="2 3">
    <name type="scientific">Rotaria magnacalcarata</name>
    <dbReference type="NCBI Taxonomy" id="392030"/>
    <lineage>
        <taxon>Eukaryota</taxon>
        <taxon>Metazoa</taxon>
        <taxon>Spiralia</taxon>
        <taxon>Gnathifera</taxon>
        <taxon>Rotifera</taxon>
        <taxon>Eurotatoria</taxon>
        <taxon>Bdelloidea</taxon>
        <taxon>Philodinida</taxon>
        <taxon>Philodinidae</taxon>
        <taxon>Rotaria</taxon>
    </lineage>
</organism>
<dbReference type="InterPro" id="IPR001810">
    <property type="entry name" value="F-box_dom"/>
</dbReference>
<dbReference type="OrthoDB" id="9997346at2759"/>
<accession>A0A814ZMW8</accession>
<evidence type="ECO:0000313" key="3">
    <source>
        <dbReference type="Proteomes" id="UP000663834"/>
    </source>
</evidence>